<comment type="caution">
    <text evidence="2">The sequence shown here is derived from an EMBL/GenBank/DDBJ whole genome shotgun (WGS) entry which is preliminary data.</text>
</comment>
<keyword evidence="1" id="KW-0472">Membrane</keyword>
<keyword evidence="1" id="KW-1133">Transmembrane helix</keyword>
<dbReference type="EMBL" id="CAJVPP010015583">
    <property type="protein sequence ID" value="CAG8727301.1"/>
    <property type="molecule type" value="Genomic_DNA"/>
</dbReference>
<evidence type="ECO:0000313" key="2">
    <source>
        <dbReference type="EMBL" id="CAG8727301.1"/>
    </source>
</evidence>
<evidence type="ECO:0000313" key="3">
    <source>
        <dbReference type="Proteomes" id="UP000789375"/>
    </source>
</evidence>
<proteinExistence type="predicted"/>
<gene>
    <name evidence="2" type="ORF">FMOSSE_LOCUS15433</name>
</gene>
<feature type="non-terminal residue" evidence="2">
    <location>
        <position position="64"/>
    </location>
</feature>
<accession>A0A9N9NDF3</accession>
<sequence>EEVYDANKDTQILPINSNSSSNNRIKLAYFTKNLSVLTIIYLTILIKYSATSSNDVATVFNIQG</sequence>
<keyword evidence="1" id="KW-0812">Transmembrane</keyword>
<keyword evidence="3" id="KW-1185">Reference proteome</keyword>
<protein>
    <submittedName>
        <fullName evidence="2">8851_t:CDS:1</fullName>
    </submittedName>
</protein>
<evidence type="ECO:0000256" key="1">
    <source>
        <dbReference type="SAM" id="Phobius"/>
    </source>
</evidence>
<reference evidence="2" key="1">
    <citation type="submission" date="2021-06" db="EMBL/GenBank/DDBJ databases">
        <authorList>
            <person name="Kallberg Y."/>
            <person name="Tangrot J."/>
            <person name="Rosling A."/>
        </authorList>
    </citation>
    <scope>NUCLEOTIDE SEQUENCE</scope>
    <source>
        <strain evidence="2">87-6 pot B 2015</strain>
    </source>
</reference>
<dbReference type="AlphaFoldDB" id="A0A9N9NDF3"/>
<dbReference type="Proteomes" id="UP000789375">
    <property type="component" value="Unassembled WGS sequence"/>
</dbReference>
<organism evidence="2 3">
    <name type="scientific">Funneliformis mosseae</name>
    <name type="common">Endomycorrhizal fungus</name>
    <name type="synonym">Glomus mosseae</name>
    <dbReference type="NCBI Taxonomy" id="27381"/>
    <lineage>
        <taxon>Eukaryota</taxon>
        <taxon>Fungi</taxon>
        <taxon>Fungi incertae sedis</taxon>
        <taxon>Mucoromycota</taxon>
        <taxon>Glomeromycotina</taxon>
        <taxon>Glomeromycetes</taxon>
        <taxon>Glomerales</taxon>
        <taxon>Glomeraceae</taxon>
        <taxon>Funneliformis</taxon>
    </lineage>
</organism>
<feature type="transmembrane region" description="Helical" evidence="1">
    <location>
        <begin position="27"/>
        <end position="46"/>
    </location>
</feature>
<name>A0A9N9NDF3_FUNMO</name>